<reference evidence="1 2" key="1">
    <citation type="submission" date="2020-08" db="EMBL/GenBank/DDBJ databases">
        <title>Sequencing the genomes of 1000 actinobacteria strains.</title>
        <authorList>
            <person name="Klenk H.-P."/>
        </authorList>
    </citation>
    <scope>NUCLEOTIDE SEQUENCE [LARGE SCALE GENOMIC DNA]</scope>
    <source>
        <strain evidence="1 2">DSM 45518</strain>
    </source>
</reference>
<dbReference type="RefSeq" id="WP_184949171.1">
    <property type="nucleotide sequence ID" value="NZ_BOMC01000045.1"/>
</dbReference>
<accession>A0A7W7CN63</accession>
<proteinExistence type="predicted"/>
<sequence length="148" mass="16477">MWTTVLEMRRPVNFDVVRQRILGTVDRSTAVHFGEHGEIAVSYTSNAASATEATGEALGRFAFWMLEAKLTLEPFTIRTHPTAKQVMPRLVGAAETARILGVTKARVSQLMHKEGFPTPVAKLKMGPVFLERAVQEYRHAREEAGRAD</sequence>
<organism evidence="1 2">
    <name type="scientific">Paractinoplanes abujensis</name>
    <dbReference type="NCBI Taxonomy" id="882441"/>
    <lineage>
        <taxon>Bacteria</taxon>
        <taxon>Bacillati</taxon>
        <taxon>Actinomycetota</taxon>
        <taxon>Actinomycetes</taxon>
        <taxon>Micromonosporales</taxon>
        <taxon>Micromonosporaceae</taxon>
        <taxon>Paractinoplanes</taxon>
    </lineage>
</organism>
<evidence type="ECO:0000313" key="2">
    <source>
        <dbReference type="Proteomes" id="UP000542742"/>
    </source>
</evidence>
<protein>
    <recommendedName>
        <fullName evidence="3">Helix-turn-helix domain-containing protein</fullName>
    </recommendedName>
</protein>
<evidence type="ECO:0008006" key="3">
    <source>
        <dbReference type="Google" id="ProtNLM"/>
    </source>
</evidence>
<dbReference type="EMBL" id="JACHMF010000001">
    <property type="protein sequence ID" value="MBB4690170.1"/>
    <property type="molecule type" value="Genomic_DNA"/>
</dbReference>
<dbReference type="Proteomes" id="UP000542742">
    <property type="component" value="Unassembled WGS sequence"/>
</dbReference>
<name>A0A7W7CN63_9ACTN</name>
<evidence type="ECO:0000313" key="1">
    <source>
        <dbReference type="EMBL" id="MBB4690170.1"/>
    </source>
</evidence>
<keyword evidence="2" id="KW-1185">Reference proteome</keyword>
<comment type="caution">
    <text evidence="1">The sequence shown here is derived from an EMBL/GenBank/DDBJ whole genome shotgun (WGS) entry which is preliminary data.</text>
</comment>
<gene>
    <name evidence="1" type="ORF">BKA14_000318</name>
</gene>
<dbReference type="AlphaFoldDB" id="A0A7W7CN63"/>